<dbReference type="Proteomes" id="UP000441754">
    <property type="component" value="Unassembled WGS sequence"/>
</dbReference>
<evidence type="ECO:0000313" key="6">
    <source>
        <dbReference type="Proteomes" id="UP000441754"/>
    </source>
</evidence>
<evidence type="ECO:0000256" key="3">
    <source>
        <dbReference type="ARBA" id="ARBA00023172"/>
    </source>
</evidence>
<dbReference type="OrthoDB" id="1094492at2"/>
<dbReference type="InterPro" id="IPR013762">
    <property type="entry name" value="Integrase-like_cat_sf"/>
</dbReference>
<keyword evidence="3" id="KW-0233">DNA recombination</keyword>
<gene>
    <name evidence="5" type="ORF">GJJ30_10320</name>
</gene>
<dbReference type="InterPro" id="IPR035386">
    <property type="entry name" value="Arm-DNA-bind_5"/>
</dbReference>
<protein>
    <submittedName>
        <fullName evidence="5">Tyrosine-type recombinase/integrase</fullName>
    </submittedName>
</protein>
<comment type="caution">
    <text evidence="5">The sequence shown here is derived from an EMBL/GenBank/DDBJ whole genome shotgun (WGS) entry which is preliminary data.</text>
</comment>
<dbReference type="InterPro" id="IPR010998">
    <property type="entry name" value="Integrase_recombinase_N"/>
</dbReference>
<dbReference type="Pfam" id="PF13102">
    <property type="entry name" value="Phage_int_SAM_5"/>
    <property type="match status" value="1"/>
</dbReference>
<dbReference type="PROSITE" id="PS51898">
    <property type="entry name" value="TYR_RECOMBINASE"/>
    <property type="match status" value="1"/>
</dbReference>
<reference evidence="5 6" key="1">
    <citation type="journal article" date="2018" name="Antonie Van Leeuwenhoek">
        <title>Larkinella terrae sp. nov., isolated from soil on Jeju Island, South Korea.</title>
        <authorList>
            <person name="Ten L.N."/>
            <person name="Jeon J."/>
            <person name="Park S.J."/>
            <person name="Park S."/>
            <person name="Lee S.Y."/>
            <person name="Kim M.K."/>
            <person name="Jung H.Y."/>
        </authorList>
    </citation>
    <scope>NUCLEOTIDE SEQUENCE [LARGE SCALE GENOMIC DNA]</scope>
    <source>
        <strain evidence="5 6">KCTC 52001</strain>
    </source>
</reference>
<dbReference type="Gene3D" id="1.10.443.10">
    <property type="entry name" value="Intergrase catalytic core"/>
    <property type="match status" value="1"/>
</dbReference>
<dbReference type="GO" id="GO:0003677">
    <property type="term" value="F:DNA binding"/>
    <property type="evidence" value="ECO:0007669"/>
    <property type="project" value="UniProtKB-KW"/>
</dbReference>
<dbReference type="InterPro" id="IPR050090">
    <property type="entry name" value="Tyrosine_recombinase_XerCD"/>
</dbReference>
<dbReference type="GO" id="GO:0015074">
    <property type="term" value="P:DNA integration"/>
    <property type="evidence" value="ECO:0007669"/>
    <property type="project" value="InterPro"/>
</dbReference>
<dbReference type="InterPro" id="IPR002104">
    <property type="entry name" value="Integrase_catalytic"/>
</dbReference>
<dbReference type="Gene3D" id="1.10.150.130">
    <property type="match status" value="1"/>
</dbReference>
<dbReference type="CDD" id="cd01185">
    <property type="entry name" value="INTN1_C_like"/>
    <property type="match status" value="1"/>
</dbReference>
<dbReference type="SUPFAM" id="SSF56349">
    <property type="entry name" value="DNA breaking-rejoining enzymes"/>
    <property type="match status" value="1"/>
</dbReference>
<sequence>MKIAAPTVAVVQDTRRIKADGTYPLKLRITYQRLRKYYSIGVDLTPTLWTDVEDKTKTRRELRDIRERNGEFVTRAEKVIRGLDPFSFEAFEGLYFQSETENTRELSLRSDVAHQFNKYIAQLNQEGRAATANSYGNALASLVDHKKGLKFADITADFLKGYEKKMILAGRSITTVGIYLRALRTLINQAIDNGTLTRKDYPFGKNRYVIPSGVNIKKALTLAEVEKIFHYPAIPGSQEDKARDLWLFTYLCNGVNMKDICQLRWRNIDGDNIKFIRAKTARSTKSRQRPVVALLTETAHDVIKKWGNPDHRPDARVFPFLPDNITPQRELELTHYQIKFVNRWMKRIAQKLGIDKDVTTYFARHSFATVLKRSGAPIEFISESLGHTDLRTTENYLDSFEDDVKREYTKALLNFNKTVLAND</sequence>
<dbReference type="GO" id="GO:0006310">
    <property type="term" value="P:DNA recombination"/>
    <property type="evidence" value="ECO:0007669"/>
    <property type="project" value="UniProtKB-KW"/>
</dbReference>
<dbReference type="PANTHER" id="PTHR30349">
    <property type="entry name" value="PHAGE INTEGRASE-RELATED"/>
    <property type="match status" value="1"/>
</dbReference>
<accession>A0A7K0EIL9</accession>
<dbReference type="Pfam" id="PF00589">
    <property type="entry name" value="Phage_integrase"/>
    <property type="match status" value="1"/>
</dbReference>
<organism evidence="5 6">
    <name type="scientific">Larkinella terrae</name>
    <dbReference type="NCBI Taxonomy" id="2025311"/>
    <lineage>
        <taxon>Bacteria</taxon>
        <taxon>Pseudomonadati</taxon>
        <taxon>Bacteroidota</taxon>
        <taxon>Cytophagia</taxon>
        <taxon>Cytophagales</taxon>
        <taxon>Spirosomataceae</taxon>
        <taxon>Larkinella</taxon>
    </lineage>
</organism>
<comment type="similarity">
    <text evidence="1">Belongs to the 'phage' integrase family.</text>
</comment>
<name>A0A7K0EIL9_9BACT</name>
<evidence type="ECO:0000259" key="4">
    <source>
        <dbReference type="PROSITE" id="PS51898"/>
    </source>
</evidence>
<feature type="domain" description="Tyr recombinase" evidence="4">
    <location>
        <begin position="215"/>
        <end position="409"/>
    </location>
</feature>
<keyword evidence="6" id="KW-1185">Reference proteome</keyword>
<dbReference type="InterPro" id="IPR025269">
    <property type="entry name" value="SAM-like_dom"/>
</dbReference>
<dbReference type="RefSeq" id="WP_154175071.1">
    <property type="nucleotide sequence ID" value="NZ_WJXZ01000005.1"/>
</dbReference>
<dbReference type="Pfam" id="PF17293">
    <property type="entry name" value="Arm-DNA-bind_5"/>
    <property type="match status" value="1"/>
</dbReference>
<evidence type="ECO:0000256" key="1">
    <source>
        <dbReference type="ARBA" id="ARBA00008857"/>
    </source>
</evidence>
<evidence type="ECO:0000256" key="2">
    <source>
        <dbReference type="ARBA" id="ARBA00023125"/>
    </source>
</evidence>
<dbReference type="EMBL" id="WJXZ01000005">
    <property type="protein sequence ID" value="MRS61683.1"/>
    <property type="molecule type" value="Genomic_DNA"/>
</dbReference>
<dbReference type="AlphaFoldDB" id="A0A7K0EIL9"/>
<keyword evidence="2" id="KW-0238">DNA-binding</keyword>
<dbReference type="PANTHER" id="PTHR30349:SF64">
    <property type="entry name" value="PROPHAGE INTEGRASE INTD-RELATED"/>
    <property type="match status" value="1"/>
</dbReference>
<evidence type="ECO:0000313" key="5">
    <source>
        <dbReference type="EMBL" id="MRS61683.1"/>
    </source>
</evidence>
<proteinExistence type="inferred from homology"/>
<dbReference type="InterPro" id="IPR011010">
    <property type="entry name" value="DNA_brk_join_enz"/>
</dbReference>